<gene>
    <name evidence="3" type="ORF">C9374_002964</name>
</gene>
<dbReference type="InterPro" id="IPR053229">
    <property type="entry name" value="NADH-Q_oxidrdct_subunit"/>
</dbReference>
<proteinExistence type="predicted"/>
<dbReference type="Pfam" id="PF10785">
    <property type="entry name" value="NADH-u_ox-rdase"/>
    <property type="match status" value="1"/>
</dbReference>
<feature type="transmembrane region" description="Helical" evidence="1">
    <location>
        <begin position="34"/>
        <end position="50"/>
    </location>
</feature>
<comment type="caution">
    <text evidence="3">The sequence shown here is derived from an EMBL/GenBank/DDBJ whole genome shotgun (WGS) entry which is preliminary data.</text>
</comment>
<sequence>MDGVVESKEHLCYPVISENPSITQIMKNTRTKELGYAALWTVGLGIFGFAKGSPKRMPSAVVGGIVGAFGGLLYSQYNSMLRLKGYKENRLELIKAGIISPEGNKRLVKVVKRRPLVSPQQAL</sequence>
<evidence type="ECO:0000313" key="3">
    <source>
        <dbReference type="EMBL" id="KAG2385815.1"/>
    </source>
</evidence>
<dbReference type="InterPro" id="IPR019721">
    <property type="entry name" value="NADH-UbQ_OxRdtase_su21_N"/>
</dbReference>
<evidence type="ECO:0000313" key="4">
    <source>
        <dbReference type="Proteomes" id="UP000816034"/>
    </source>
</evidence>
<keyword evidence="1" id="KW-0812">Transmembrane</keyword>
<dbReference type="PANTHER" id="PTHR34062:SF1">
    <property type="entry name" value="NADH-UBIQUINONE OXIDOREDUCTASE 21KDA SUBUNIT N-TERMINAL DOMAIN-CONTAINING PROTEIN"/>
    <property type="match status" value="1"/>
</dbReference>
<evidence type="ECO:0000259" key="2">
    <source>
        <dbReference type="Pfam" id="PF10785"/>
    </source>
</evidence>
<keyword evidence="1" id="KW-1133">Transmembrane helix</keyword>
<dbReference type="EMBL" id="PYSW02000017">
    <property type="protein sequence ID" value="KAG2385815.1"/>
    <property type="molecule type" value="Genomic_DNA"/>
</dbReference>
<evidence type="ECO:0000256" key="1">
    <source>
        <dbReference type="SAM" id="Phobius"/>
    </source>
</evidence>
<dbReference type="AlphaFoldDB" id="A0AA88GS23"/>
<dbReference type="Proteomes" id="UP000816034">
    <property type="component" value="Unassembled WGS sequence"/>
</dbReference>
<dbReference type="RefSeq" id="XP_044549808.1">
    <property type="nucleotide sequence ID" value="XM_044692439.1"/>
</dbReference>
<protein>
    <recommendedName>
        <fullName evidence="2">NADH-ubiquinone oxidoreductase 21kDa subunit N-terminal domain-containing protein</fullName>
    </recommendedName>
</protein>
<keyword evidence="4" id="KW-1185">Reference proteome</keyword>
<keyword evidence="1" id="KW-0472">Membrane</keyword>
<dbReference type="GeneID" id="68095419"/>
<feature type="transmembrane region" description="Helical" evidence="1">
    <location>
        <begin position="56"/>
        <end position="74"/>
    </location>
</feature>
<dbReference type="PANTHER" id="PTHR34062">
    <property type="entry name" value="OXIDOREDUCTASE 21 KDA SUBUNIT, PUTATIVE (AFU_ORTHOLOGUE AFUA_4G04750)-RELATED"/>
    <property type="match status" value="1"/>
</dbReference>
<accession>A0AA88GS23</accession>
<organism evidence="3 4">
    <name type="scientific">Naegleria lovaniensis</name>
    <name type="common">Amoeba</name>
    <dbReference type="NCBI Taxonomy" id="51637"/>
    <lineage>
        <taxon>Eukaryota</taxon>
        <taxon>Discoba</taxon>
        <taxon>Heterolobosea</taxon>
        <taxon>Tetramitia</taxon>
        <taxon>Eutetramitia</taxon>
        <taxon>Vahlkampfiidae</taxon>
        <taxon>Naegleria</taxon>
    </lineage>
</organism>
<name>A0AA88GS23_NAELO</name>
<reference evidence="3 4" key="1">
    <citation type="journal article" date="2018" name="BMC Genomics">
        <title>The genome of Naegleria lovaniensis, the basis for a comparative approach to unravel pathogenicity factors of the human pathogenic amoeba N. fowleri.</title>
        <authorList>
            <person name="Liechti N."/>
            <person name="Schurch N."/>
            <person name="Bruggmann R."/>
            <person name="Wittwer M."/>
        </authorList>
    </citation>
    <scope>NUCLEOTIDE SEQUENCE [LARGE SCALE GENOMIC DNA]</scope>
    <source>
        <strain evidence="3 4">ATCC 30569</strain>
    </source>
</reference>
<feature type="domain" description="NADH-ubiquinone oxidoreductase 21kDa subunit N-terminal" evidence="2">
    <location>
        <begin position="13"/>
        <end position="88"/>
    </location>
</feature>